<evidence type="ECO:0000256" key="1">
    <source>
        <dbReference type="SAM" id="MobiDB-lite"/>
    </source>
</evidence>
<accession>A0A0D2JRS0</accession>
<feature type="region of interest" description="Disordered" evidence="1">
    <location>
        <begin position="1"/>
        <end position="63"/>
    </location>
</feature>
<sequence length="423" mass="43934">MTDRSSLLPGRIDYGDDPALRSLPSAPSSSFGSGSRRSYRGGGFSMLLSSPEPAGNDDDADSGLRPPFVFADIPRLASLTALGPYGVDVARGELPMTPGGSIGELERATRPSAIRPSAVRPSERAVRQSFITSARIVEHAKARLRSKRTALETIIEDPRRLPGLAEAECGPLLTDCLPPPSAALDWLSFLSEPGSAAACGFLGLGAGAALVRPVMSAGGHGERGVFVRRLGRGLGENVMEVAAVVFAPRDSASSLQRMESLEDGQALLAGGPRVPAFAAPMQHVVTSSLVPGGRAPRMAVRFEEGGVFPALSVAAGSLARSLAGEQPQGAARDETRRLVLVRLAFVILHCLASMVAFCHMPSASGKEEMAAPAAWAAAPEPAPGWLASAWVLQLGGGLARVPMPAALGRALLQILESDSTANM</sequence>
<keyword evidence="3" id="KW-1185">Reference proteome</keyword>
<reference evidence="2 3" key="1">
    <citation type="journal article" date="2013" name="BMC Genomics">
        <title>Reconstruction of the lipid metabolism for the microalga Monoraphidium neglectum from its genome sequence reveals characteristics suitable for biofuel production.</title>
        <authorList>
            <person name="Bogen C."/>
            <person name="Al-Dilaimi A."/>
            <person name="Albersmeier A."/>
            <person name="Wichmann J."/>
            <person name="Grundmann M."/>
            <person name="Rupp O."/>
            <person name="Lauersen K.J."/>
            <person name="Blifernez-Klassen O."/>
            <person name="Kalinowski J."/>
            <person name="Goesmann A."/>
            <person name="Mussgnug J.H."/>
            <person name="Kruse O."/>
        </authorList>
    </citation>
    <scope>NUCLEOTIDE SEQUENCE [LARGE SCALE GENOMIC DNA]</scope>
    <source>
        <strain evidence="2 3">SAG 48.87</strain>
    </source>
</reference>
<proteinExistence type="predicted"/>
<name>A0A0D2JRS0_9CHLO</name>
<dbReference type="AlphaFoldDB" id="A0A0D2JRS0"/>
<evidence type="ECO:0000313" key="2">
    <source>
        <dbReference type="EMBL" id="KIZ01668.1"/>
    </source>
</evidence>
<gene>
    <name evidence="2" type="ORF">MNEG_6292</name>
</gene>
<dbReference type="RefSeq" id="XP_013900687.1">
    <property type="nucleotide sequence ID" value="XM_014045233.1"/>
</dbReference>
<organism evidence="2 3">
    <name type="scientific">Monoraphidium neglectum</name>
    <dbReference type="NCBI Taxonomy" id="145388"/>
    <lineage>
        <taxon>Eukaryota</taxon>
        <taxon>Viridiplantae</taxon>
        <taxon>Chlorophyta</taxon>
        <taxon>core chlorophytes</taxon>
        <taxon>Chlorophyceae</taxon>
        <taxon>CS clade</taxon>
        <taxon>Sphaeropleales</taxon>
        <taxon>Selenastraceae</taxon>
        <taxon>Monoraphidium</taxon>
    </lineage>
</organism>
<protein>
    <submittedName>
        <fullName evidence="2">Uncharacterized protein</fullName>
    </submittedName>
</protein>
<dbReference type="KEGG" id="mng:MNEG_6292"/>
<dbReference type="EMBL" id="KK101228">
    <property type="protein sequence ID" value="KIZ01668.1"/>
    <property type="molecule type" value="Genomic_DNA"/>
</dbReference>
<dbReference type="GeneID" id="25739168"/>
<dbReference type="Proteomes" id="UP000054498">
    <property type="component" value="Unassembled WGS sequence"/>
</dbReference>
<feature type="compositionally biased region" description="Low complexity" evidence="1">
    <location>
        <begin position="20"/>
        <end position="36"/>
    </location>
</feature>
<evidence type="ECO:0000313" key="3">
    <source>
        <dbReference type="Proteomes" id="UP000054498"/>
    </source>
</evidence>